<keyword evidence="3 8" id="KW-0378">Hydrolase</keyword>
<evidence type="ECO:0000256" key="8">
    <source>
        <dbReference type="PROSITE-ProRule" id="PRU10060"/>
    </source>
</evidence>
<keyword evidence="6 8" id="KW-0624">Polysaccharide degradation</keyword>
<comment type="catalytic activity">
    <reaction evidence="1">
        <text>Hydrolysis of (1-&gt;4)-beta-D-glucosidic linkages in beta-D-glucans containing (1-&gt;3)- and (1-&gt;4)-bonds.</text>
        <dbReference type="EC" id="3.2.1.73"/>
    </reaction>
</comment>
<evidence type="ECO:0000256" key="2">
    <source>
        <dbReference type="ARBA" id="ARBA00022729"/>
    </source>
</evidence>
<evidence type="ECO:0000256" key="9">
    <source>
        <dbReference type="RuleBase" id="RU361166"/>
    </source>
</evidence>
<dbReference type="PROSITE" id="PS00698">
    <property type="entry name" value="GH9_3"/>
    <property type="match status" value="1"/>
</dbReference>
<keyword evidence="5 8" id="KW-0326">Glycosidase</keyword>
<dbReference type="NCBIfam" id="NF047856">
    <property type="entry name" value="BGlucanaseBglS"/>
    <property type="match status" value="1"/>
</dbReference>
<dbReference type="Pfam" id="PF00759">
    <property type="entry name" value="Glyco_hydro_9"/>
    <property type="match status" value="1"/>
</dbReference>
<dbReference type="EC" id="3.2.1.4" evidence="9"/>
<feature type="signal peptide" evidence="9">
    <location>
        <begin position="1"/>
        <end position="36"/>
    </location>
</feature>
<evidence type="ECO:0000256" key="10">
    <source>
        <dbReference type="SAM" id="MobiDB-lite"/>
    </source>
</evidence>
<keyword evidence="4 8" id="KW-0119">Carbohydrate metabolism</keyword>
<evidence type="ECO:0000256" key="4">
    <source>
        <dbReference type="ARBA" id="ARBA00023277"/>
    </source>
</evidence>
<feature type="chain" id="PRO_5010005917" description="Endoglucanase" evidence="9">
    <location>
        <begin position="37"/>
        <end position="904"/>
    </location>
</feature>
<accession>A0A1H6HLF1</accession>
<gene>
    <name evidence="12" type="ORF">SAMN02910265_00020</name>
</gene>
<feature type="active site" evidence="8">
    <location>
        <position position="408"/>
    </location>
</feature>
<evidence type="ECO:0000313" key="12">
    <source>
        <dbReference type="EMBL" id="SEH36637.1"/>
    </source>
</evidence>
<evidence type="ECO:0000256" key="7">
    <source>
        <dbReference type="PIRSR" id="PIRSR608264-1"/>
    </source>
</evidence>
<reference evidence="12 13" key="1">
    <citation type="submission" date="2016-10" db="EMBL/GenBank/DDBJ databases">
        <authorList>
            <person name="de Groot N.N."/>
        </authorList>
    </citation>
    <scope>NUCLEOTIDE SEQUENCE [LARGE SCALE GENOMIC DNA]</scope>
    <source>
        <strain evidence="12 13">YAD2003</strain>
    </source>
</reference>
<comment type="catalytic activity">
    <reaction evidence="9">
        <text>Endohydrolysis of (1-&gt;4)-beta-D-glucosidic linkages in cellulose, lichenin and cereal beta-D-glucans.</text>
        <dbReference type="EC" id="3.2.1.4"/>
    </reaction>
</comment>
<comment type="similarity">
    <text evidence="8 9">Belongs to the glycosyl hydrolase 9 (cellulase E) family.</text>
</comment>
<dbReference type="GO" id="GO:0030245">
    <property type="term" value="P:cellulose catabolic process"/>
    <property type="evidence" value="ECO:0007669"/>
    <property type="project" value="UniProtKB-KW"/>
</dbReference>
<feature type="compositionally biased region" description="Low complexity" evidence="10">
    <location>
        <begin position="462"/>
        <end position="604"/>
    </location>
</feature>
<dbReference type="InterPro" id="IPR013320">
    <property type="entry name" value="ConA-like_dom_sf"/>
</dbReference>
<dbReference type="GO" id="GO:0042972">
    <property type="term" value="F:licheninase activity"/>
    <property type="evidence" value="ECO:0007669"/>
    <property type="project" value="UniProtKB-EC"/>
</dbReference>
<dbReference type="SUPFAM" id="SSF48208">
    <property type="entry name" value="Six-hairpin glycosidases"/>
    <property type="match status" value="1"/>
</dbReference>
<evidence type="ECO:0000256" key="3">
    <source>
        <dbReference type="ARBA" id="ARBA00022801"/>
    </source>
</evidence>
<feature type="domain" description="GH16" evidence="11">
    <location>
        <begin position="584"/>
        <end position="828"/>
    </location>
</feature>
<feature type="active site" evidence="8">
    <location>
        <position position="417"/>
    </location>
</feature>
<dbReference type="Gene3D" id="2.60.120.200">
    <property type="match status" value="1"/>
</dbReference>
<evidence type="ECO:0000259" key="11">
    <source>
        <dbReference type="PROSITE" id="PS51762"/>
    </source>
</evidence>
<dbReference type="InterPro" id="IPR008263">
    <property type="entry name" value="GH16_AS"/>
</dbReference>
<dbReference type="Proteomes" id="UP000183190">
    <property type="component" value="Unassembled WGS sequence"/>
</dbReference>
<dbReference type="PROSITE" id="PS51762">
    <property type="entry name" value="GH16_2"/>
    <property type="match status" value="1"/>
</dbReference>
<dbReference type="PANTHER" id="PTHR22298">
    <property type="entry name" value="ENDO-1,4-BETA-GLUCANASE"/>
    <property type="match status" value="1"/>
</dbReference>
<dbReference type="CDD" id="cd02175">
    <property type="entry name" value="GH16_lichenase"/>
    <property type="match status" value="1"/>
</dbReference>
<feature type="compositionally biased region" description="Low complexity" evidence="10">
    <location>
        <begin position="829"/>
        <end position="904"/>
    </location>
</feature>
<evidence type="ECO:0000313" key="13">
    <source>
        <dbReference type="Proteomes" id="UP000183190"/>
    </source>
</evidence>
<dbReference type="AlphaFoldDB" id="A0A1H6HLF1"/>
<feature type="compositionally biased region" description="Polar residues" evidence="10">
    <location>
        <begin position="605"/>
        <end position="614"/>
    </location>
</feature>
<feature type="region of interest" description="Disordered" evidence="10">
    <location>
        <begin position="824"/>
        <end position="904"/>
    </location>
</feature>
<evidence type="ECO:0000256" key="6">
    <source>
        <dbReference type="ARBA" id="ARBA00023326"/>
    </source>
</evidence>
<dbReference type="Gene3D" id="1.50.10.10">
    <property type="match status" value="1"/>
</dbReference>
<feature type="region of interest" description="Disordered" evidence="10">
    <location>
        <begin position="449"/>
        <end position="614"/>
    </location>
</feature>
<dbReference type="PROSITE" id="PS01034">
    <property type="entry name" value="GH16_1"/>
    <property type="match status" value="1"/>
</dbReference>
<protein>
    <recommendedName>
        <fullName evidence="9">Endoglucanase</fullName>
        <ecNumber evidence="9">3.2.1.4</ecNumber>
    </recommendedName>
</protein>
<proteinExistence type="inferred from homology"/>
<evidence type="ECO:0000256" key="5">
    <source>
        <dbReference type="ARBA" id="ARBA00023295"/>
    </source>
</evidence>
<feature type="active site" description="Proton donor" evidence="7">
    <location>
        <position position="720"/>
    </location>
</feature>
<sequence length="904" mass="101776">MDKLKRLKSAIIGSAVAASAFVLPLASATPSLSANAADGDNYAKLLQYSLYFYDANMCGDNSDCALSWRGNCHTNDEVPGGFHDAGDHVMFGQPQGYTAATLGWAYYEFKDAFDATGQTAHLKVITDKFAKFFRDATVLNGNTVQKVLIEKGEGGTDHSYWGAPETQGDRGRMLWSTGGAANVTAEYAAALAANYVNFGNPEDLTYAKALYNFSKQNPATYSCEFYGSGESGSADELAWAAGWLYLATKDESYLNDLKNGPLGYWVMNWENVSLGAGVLLGSITGDWSHAPELGNLSGDGYKFYDKWGSARHNATAQMCSLIAAKHGKGDASWAKGQMQYLTGDKAFANGQSYCLVCGFKPNASKNPHHRAASGTNSAAESNDGIQNKYTLIGALCGGPTDANGSYRDVRSDYVSNEVACDYNAGFVGAAAGLYSTYKTGSTESSIEDVTKVYGGGSGSTSNNNQPQNNDWNSQNNNQNNNQNQNNDWNNQQQNNDWNNQNQNNDWNNWNNQGQQQTWDWNNQNNNQWNGVVNNEWNNNNWDWNNQNQNNDWNNQQQNNDWNNQNQNNDWNNQNNNQWNGVANNDWNNQNNNWNDQNQNQGNNNTSTGSFDSSATMADDFRTGSSRYFIASDGWTNGDPFDCGWYKSQTAFRNGALELTIDRDNTGKYRYAGAEYRTNDFYGFGYYETSMQAIKNTGVNSSFFTYTGPSDNNPWDEIDIEILGKDTTKVQFNYYTNGQGNHEKMYDLGFDASQGFHTFGFDWQRDHITWYVDGKAVYTAYDNIPQTPGKIMMNAWPGTGVDEWLGHYDGKTPLTARYQWVTYKKSDSSDNNNNNWNNNQQQNNVWNNWNNNQQQNNDWNQWNNNQQQNNDWNQWNNNNNNNQQQNNDWNQWNNWNNNNNNWWNG</sequence>
<dbReference type="InterPro" id="IPR000757">
    <property type="entry name" value="Beta-glucanase-like"/>
</dbReference>
<dbReference type="InterPro" id="IPR012341">
    <property type="entry name" value="6hp_glycosidase-like_sf"/>
</dbReference>
<name>A0A1H6HLF1_RUMFL</name>
<dbReference type="EMBL" id="FNWV01000001">
    <property type="protein sequence ID" value="SEH36637.1"/>
    <property type="molecule type" value="Genomic_DNA"/>
</dbReference>
<dbReference type="InterPro" id="IPR008264">
    <property type="entry name" value="Beta_glucanase"/>
</dbReference>
<dbReference type="InterPro" id="IPR008928">
    <property type="entry name" value="6-hairpin_glycosidase_sf"/>
</dbReference>
<dbReference type="OrthoDB" id="2078139at2"/>
<dbReference type="GO" id="GO:0008810">
    <property type="term" value="F:cellulase activity"/>
    <property type="evidence" value="ECO:0007669"/>
    <property type="project" value="UniProtKB-EC"/>
</dbReference>
<dbReference type="PRINTS" id="PR00737">
    <property type="entry name" value="GLHYDRLASE16"/>
</dbReference>
<organism evidence="12 13">
    <name type="scientific">Ruminococcus flavefaciens</name>
    <dbReference type="NCBI Taxonomy" id="1265"/>
    <lineage>
        <taxon>Bacteria</taxon>
        <taxon>Bacillati</taxon>
        <taxon>Bacillota</taxon>
        <taxon>Clostridia</taxon>
        <taxon>Eubacteriales</taxon>
        <taxon>Oscillospiraceae</taxon>
        <taxon>Ruminococcus</taxon>
    </lineage>
</organism>
<dbReference type="InterPro" id="IPR001701">
    <property type="entry name" value="Glyco_hydro_9"/>
</dbReference>
<dbReference type="InterPro" id="IPR033126">
    <property type="entry name" value="Glyco_hydro_9_Asp/Glu_AS"/>
</dbReference>
<feature type="active site" description="Nucleophile" evidence="7">
    <location>
        <position position="716"/>
    </location>
</feature>
<keyword evidence="9" id="KW-0136">Cellulose degradation</keyword>
<evidence type="ECO:0000256" key="1">
    <source>
        <dbReference type="ARBA" id="ARBA00000481"/>
    </source>
</evidence>
<dbReference type="Pfam" id="PF00722">
    <property type="entry name" value="Glyco_hydro_16"/>
    <property type="match status" value="1"/>
</dbReference>
<dbReference type="SUPFAM" id="SSF49899">
    <property type="entry name" value="Concanavalin A-like lectins/glucanases"/>
    <property type="match status" value="1"/>
</dbReference>
<keyword evidence="2 9" id="KW-0732">Signal</keyword>